<accession>A0A7J5YM00</accession>
<gene>
    <name evidence="2" type="ORF">F7725_019912</name>
</gene>
<evidence type="ECO:0000313" key="3">
    <source>
        <dbReference type="Proteomes" id="UP000518266"/>
    </source>
</evidence>
<keyword evidence="3" id="KW-1185">Reference proteome</keyword>
<organism evidence="2 3">
    <name type="scientific">Dissostichus mawsoni</name>
    <name type="common">Antarctic cod</name>
    <dbReference type="NCBI Taxonomy" id="36200"/>
    <lineage>
        <taxon>Eukaryota</taxon>
        <taxon>Metazoa</taxon>
        <taxon>Chordata</taxon>
        <taxon>Craniata</taxon>
        <taxon>Vertebrata</taxon>
        <taxon>Euteleostomi</taxon>
        <taxon>Actinopterygii</taxon>
        <taxon>Neopterygii</taxon>
        <taxon>Teleostei</taxon>
        <taxon>Neoteleostei</taxon>
        <taxon>Acanthomorphata</taxon>
        <taxon>Eupercaria</taxon>
        <taxon>Perciformes</taxon>
        <taxon>Notothenioidei</taxon>
        <taxon>Nototheniidae</taxon>
        <taxon>Dissostichus</taxon>
    </lineage>
</organism>
<dbReference type="AlphaFoldDB" id="A0A7J5YM00"/>
<comment type="caution">
    <text evidence="2">The sequence shown here is derived from an EMBL/GenBank/DDBJ whole genome shotgun (WGS) entry which is preliminary data.</text>
</comment>
<dbReference type="EMBL" id="JAAKFY010000011">
    <property type="protein sequence ID" value="KAF3850193.1"/>
    <property type="molecule type" value="Genomic_DNA"/>
</dbReference>
<dbReference type="Proteomes" id="UP000518266">
    <property type="component" value="Unassembled WGS sequence"/>
</dbReference>
<feature type="region of interest" description="Disordered" evidence="1">
    <location>
        <begin position="31"/>
        <end position="64"/>
    </location>
</feature>
<sequence length="113" mass="12161">MAGRHPTPDPRGAMETRGVDGAAELALNATHQRGVAQRDSAGQLVVQRSPGGQGAEGTRRSNGQVLPHQQDFLLEHLPLTVLDAVELPLTLGQHLSVQGRLLRDTMEKSMLQL</sequence>
<proteinExistence type="predicted"/>
<evidence type="ECO:0000313" key="2">
    <source>
        <dbReference type="EMBL" id="KAF3850193.1"/>
    </source>
</evidence>
<evidence type="ECO:0000256" key="1">
    <source>
        <dbReference type="SAM" id="MobiDB-lite"/>
    </source>
</evidence>
<name>A0A7J5YM00_DISMA</name>
<reference evidence="2 3" key="1">
    <citation type="submission" date="2020-03" db="EMBL/GenBank/DDBJ databases">
        <title>Dissostichus mawsoni Genome sequencing and assembly.</title>
        <authorList>
            <person name="Park H."/>
        </authorList>
    </citation>
    <scope>NUCLEOTIDE SEQUENCE [LARGE SCALE GENOMIC DNA]</scope>
    <source>
        <strain evidence="2">DM0001</strain>
        <tissue evidence="2">Muscle</tissue>
    </source>
</reference>
<protein>
    <submittedName>
        <fullName evidence="2">Uncharacterized protein</fullName>
    </submittedName>
</protein>